<evidence type="ECO:0000256" key="5">
    <source>
        <dbReference type="ARBA" id="ARBA00023006"/>
    </source>
</evidence>
<dbReference type="EMBL" id="CCAG010007829">
    <property type="status" value="NOT_ANNOTATED_CDS"/>
    <property type="molecule type" value="Genomic_DNA"/>
</dbReference>
<organism evidence="9 10">
    <name type="scientific">Glossina morsitans morsitans</name>
    <name type="common">Savannah tsetse fly</name>
    <dbReference type="NCBI Taxonomy" id="37546"/>
    <lineage>
        <taxon>Eukaryota</taxon>
        <taxon>Metazoa</taxon>
        <taxon>Ecdysozoa</taxon>
        <taxon>Arthropoda</taxon>
        <taxon>Hexapoda</taxon>
        <taxon>Insecta</taxon>
        <taxon>Pterygota</taxon>
        <taxon>Neoptera</taxon>
        <taxon>Endopterygota</taxon>
        <taxon>Diptera</taxon>
        <taxon>Brachycera</taxon>
        <taxon>Muscomorpha</taxon>
        <taxon>Hippoboscoidea</taxon>
        <taxon>Glossinidae</taxon>
        <taxon>Glossina</taxon>
    </lineage>
</organism>
<evidence type="ECO:0000256" key="3">
    <source>
        <dbReference type="ARBA" id="ARBA00022448"/>
    </source>
</evidence>
<dbReference type="Pfam" id="PF16420">
    <property type="entry name" value="ATG7_N"/>
    <property type="match status" value="1"/>
</dbReference>
<keyword evidence="6" id="KW-0963">Cytoplasm</keyword>
<comment type="function">
    <text evidence="6">E1-like activating enzyme involved in the 2 ubiquitin-like systems required for autophagy.</text>
</comment>
<keyword evidence="5 6" id="KW-0072">Autophagy</keyword>
<dbReference type="InterPro" id="IPR000594">
    <property type="entry name" value="ThiF_NAD_FAD-bd"/>
</dbReference>
<feature type="domain" description="Ubiquitin-like modifier-activating enzyme Atg7 N-terminal" evidence="8">
    <location>
        <begin position="8"/>
        <end position="317"/>
    </location>
</feature>
<feature type="domain" description="THIF-type NAD/FAD binding fold" evidence="7">
    <location>
        <begin position="334"/>
        <end position="591"/>
    </location>
</feature>
<dbReference type="InterPro" id="IPR045886">
    <property type="entry name" value="ThiF/MoeB/HesA"/>
</dbReference>
<evidence type="ECO:0000313" key="9">
    <source>
        <dbReference type="EnsemblMetazoa" id="GMOY014146.P1300"/>
    </source>
</evidence>
<dbReference type="Gene3D" id="3.40.140.70">
    <property type="entry name" value="Ubiquitin-like modifier-activating enzyme ATG7 N-terminal domain"/>
    <property type="match status" value="1"/>
</dbReference>
<keyword evidence="10" id="KW-1185">Reference proteome</keyword>
<dbReference type="SUPFAM" id="SSF69572">
    <property type="entry name" value="Activating enzymes of the ubiquitin-like proteins"/>
    <property type="match status" value="1"/>
</dbReference>
<evidence type="ECO:0000259" key="7">
    <source>
        <dbReference type="Pfam" id="PF00899"/>
    </source>
</evidence>
<protein>
    <recommendedName>
        <fullName evidence="2 6">Ubiquitin-like modifier-activating enzyme ATG7</fullName>
    </recommendedName>
    <alternativeName>
        <fullName evidence="6">Autophagy-related protein 7</fullName>
    </alternativeName>
</protein>
<dbReference type="EnsemblMetazoa" id="GMOY014146.R1300">
    <property type="protein sequence ID" value="GMOY014146.P1300"/>
    <property type="gene ID" value="GMOY014146"/>
</dbReference>
<dbReference type="InterPro" id="IPR042522">
    <property type="entry name" value="Atg7_N_1"/>
</dbReference>
<dbReference type="Proteomes" id="UP000092444">
    <property type="component" value="Unassembled WGS sequence"/>
</dbReference>
<dbReference type="InterPro" id="IPR035985">
    <property type="entry name" value="Ubiquitin-activating_enz"/>
</dbReference>
<comment type="subcellular location">
    <subcellularLocation>
        <location evidence="6">Cytoplasm</location>
    </subcellularLocation>
    <subcellularLocation>
        <location evidence="6">Preautophagosomal structure</location>
    </subcellularLocation>
</comment>
<reference evidence="9" key="1">
    <citation type="submission" date="2025-05" db="UniProtKB">
        <authorList>
            <consortium name="EnsemblMetazoa"/>
        </authorList>
    </citation>
    <scope>IDENTIFICATION</scope>
    <source>
        <strain evidence="9">Yale</strain>
    </source>
</reference>
<sequence length="691" mass="78668">MDTEESILQFAPLQSFVSPSFWHKLTEIKTDFDRLNDEPKSICGYYSPREAKSCILEVDCTAFNSNFKEPKFCFKAHGTIYNKNTLENFKETDKTSLLQQEGSKLLEEFRTDIILEDPSRLARFFILSFADLKNYNYYYWFGFPSPLTSTLKLVDPVVKLKDIPEEESLMQQAFVMRGAECAGNFFILSVNKDNKNCFTLKEFVNKFKSLPESGVKDFYFCFADNSEYVEPSWVMRVYVAFLLYKCPFLVQQKLQFVGVRYDQDMNWNESRIWKVKQSSEADDYLKELNNENVKFVGWELNRNRKLQPRMASMKESMDPTILAENSVNLNLKLMKWRLLPDLNLNLLATTKCLLFGAGTLGCAVARMLLGWGFKHITFVDSGKVRFSNPVRQYLYIHQDACKENAMKSTIAAERIKEINPSVNSSGYVLNIPMPGHPIGERLKEQTIKDLSKLKDLAQQHDAFFLLTDSRESRWLPTLLGTAYQKIVINAALGFDSYLVQRHGSTKCVEKIGDTATEIQVDNLRCIKGEDLGCYFCNDVTAPGNSLKDRTLDQQCTVTRPGVSNIAASYAVELLVALLQQPLKELSPAYYAITKDATGSTSDIPEGLLGVIPHSIRGSLFNYENILPATQKFTQCIACSEKVIGAFQAEGDDFLFKVFETSTYLTDLTDISKFEEINNEVIDLESDLELSD</sequence>
<evidence type="ECO:0000256" key="1">
    <source>
        <dbReference type="ARBA" id="ARBA00010931"/>
    </source>
</evidence>
<dbReference type="InterPro" id="IPR032197">
    <property type="entry name" value="Atg7_N"/>
</dbReference>
<dbReference type="Gene3D" id="3.40.50.720">
    <property type="entry name" value="NAD(P)-binding Rossmann-like Domain"/>
    <property type="match status" value="1"/>
</dbReference>
<keyword evidence="6" id="KW-0833">Ubl conjugation pathway</keyword>
<dbReference type="InterPro" id="IPR006285">
    <property type="entry name" value="Atg7"/>
</dbReference>
<dbReference type="CDD" id="cd01486">
    <property type="entry name" value="Apg7"/>
    <property type="match status" value="1"/>
</dbReference>
<dbReference type="InterPro" id="IPR042523">
    <property type="entry name" value="Atg7_N_2"/>
</dbReference>
<dbReference type="PANTHER" id="PTHR10953">
    <property type="entry name" value="UBIQUITIN-ACTIVATING ENZYME E1"/>
    <property type="match status" value="1"/>
</dbReference>
<accession>A0ABK9NG71</accession>
<evidence type="ECO:0000256" key="6">
    <source>
        <dbReference type="RuleBase" id="RU366022"/>
    </source>
</evidence>
<keyword evidence="4 6" id="KW-0653">Protein transport</keyword>
<dbReference type="Gene3D" id="3.40.140.100">
    <property type="entry name" value="Ubiquitin-like modifier-activating enzyme ATG7 C-terminal domain"/>
    <property type="match status" value="1"/>
</dbReference>
<dbReference type="NCBIfam" id="TIGR01381">
    <property type="entry name" value="E1_like_apg7"/>
    <property type="match status" value="1"/>
</dbReference>
<evidence type="ECO:0000313" key="10">
    <source>
        <dbReference type="Proteomes" id="UP000092444"/>
    </source>
</evidence>
<comment type="similarity">
    <text evidence="1 6">Belongs to the ATG7 family.</text>
</comment>
<evidence type="ECO:0000259" key="8">
    <source>
        <dbReference type="Pfam" id="PF16420"/>
    </source>
</evidence>
<dbReference type="PANTHER" id="PTHR10953:SF3">
    <property type="entry name" value="UBIQUITIN-LIKE MODIFIER-ACTIVATING ENZYME ATG7"/>
    <property type="match status" value="1"/>
</dbReference>
<proteinExistence type="inferred from homology"/>
<evidence type="ECO:0000256" key="2">
    <source>
        <dbReference type="ARBA" id="ARBA00017647"/>
    </source>
</evidence>
<dbReference type="Pfam" id="PF00899">
    <property type="entry name" value="ThiF"/>
    <property type="match status" value="1"/>
</dbReference>
<evidence type="ECO:0000256" key="4">
    <source>
        <dbReference type="ARBA" id="ARBA00022927"/>
    </source>
</evidence>
<comment type="subunit">
    <text evidence="6">Homodimer.</text>
</comment>
<name>A0ABK9NG71_GLOMM</name>
<keyword evidence="3 6" id="KW-0813">Transport</keyword>